<organism evidence="2 3">
    <name type="scientific">Alginatibacterium sediminis</name>
    <dbReference type="NCBI Taxonomy" id="2164068"/>
    <lineage>
        <taxon>Bacteria</taxon>
        <taxon>Pseudomonadati</taxon>
        <taxon>Pseudomonadota</taxon>
        <taxon>Gammaproteobacteria</taxon>
        <taxon>Alteromonadales</taxon>
        <taxon>Alteromonadaceae</taxon>
        <taxon>Alginatibacterium</taxon>
    </lineage>
</organism>
<dbReference type="InterPro" id="IPR036388">
    <property type="entry name" value="WH-like_DNA-bd_sf"/>
</dbReference>
<dbReference type="InterPro" id="IPR016032">
    <property type="entry name" value="Sig_transdc_resp-reg_C-effctor"/>
</dbReference>
<accession>A0A420EGW7</accession>
<dbReference type="Proteomes" id="UP000286482">
    <property type="component" value="Unassembled WGS sequence"/>
</dbReference>
<dbReference type="GO" id="GO:0003677">
    <property type="term" value="F:DNA binding"/>
    <property type="evidence" value="ECO:0007669"/>
    <property type="project" value="InterPro"/>
</dbReference>
<comment type="caution">
    <text evidence="2">The sequence shown here is derived from an EMBL/GenBank/DDBJ whole genome shotgun (WGS) entry which is preliminary data.</text>
</comment>
<dbReference type="AlphaFoldDB" id="A0A420EGW7"/>
<evidence type="ECO:0000313" key="3">
    <source>
        <dbReference type="Proteomes" id="UP000286482"/>
    </source>
</evidence>
<feature type="domain" description="HTH luxR-type" evidence="1">
    <location>
        <begin position="331"/>
        <end position="388"/>
    </location>
</feature>
<dbReference type="Gene3D" id="1.10.10.10">
    <property type="entry name" value="Winged helix-like DNA-binding domain superfamily/Winged helix DNA-binding domain"/>
    <property type="match status" value="1"/>
</dbReference>
<dbReference type="GO" id="GO:0006355">
    <property type="term" value="P:regulation of DNA-templated transcription"/>
    <property type="evidence" value="ECO:0007669"/>
    <property type="project" value="InterPro"/>
</dbReference>
<dbReference type="EMBL" id="RAQO01000004">
    <property type="protein sequence ID" value="RKF19955.1"/>
    <property type="molecule type" value="Genomic_DNA"/>
</dbReference>
<dbReference type="SUPFAM" id="SSF46894">
    <property type="entry name" value="C-terminal effector domain of the bipartite response regulators"/>
    <property type="match status" value="1"/>
</dbReference>
<gene>
    <name evidence="2" type="ORF">DBZ36_05750</name>
</gene>
<dbReference type="InterPro" id="IPR000792">
    <property type="entry name" value="Tscrpt_reg_LuxR_C"/>
</dbReference>
<dbReference type="SMART" id="SM00421">
    <property type="entry name" value="HTH_LUXR"/>
    <property type="match status" value="1"/>
</dbReference>
<sequence>MRTKWLHSSNELSLSLMLDKIEKNKFVSPKELSRLIGLIYTSAWNNDWAEALSFLMHLSGSNKAMLVLSIPSQHQPLIMEFHTNFDYEPDVLARYSATTAQDPYYQQSLVFSEGDCICFDKQLVIQTVAHQTYQNEVLSPLNAHQILGAVLLRNTIADAYVSVNRGELDLPYSEDDILLIEMLVPHFQQALKMFMSLQLYREYLSISQRVIEQNSEALLVCDKDAAVHLCNPVARQLIERSPWLEMHDNTLQITKQSLSTWFKSKCAKVASKCGQGINFGFSETIDTTSEHLTISVNALSQTSTRSEIKLACCLVTLSCGNVPNWQLVKLNFKLTASELSLVQNLYSKMKLKAISQRDGVSYNTLRSHLKSVFRKTQVSSQSELFIRLMELS</sequence>
<protein>
    <recommendedName>
        <fullName evidence="1">HTH luxR-type domain-containing protein</fullName>
    </recommendedName>
</protein>
<evidence type="ECO:0000313" key="2">
    <source>
        <dbReference type="EMBL" id="RKF19955.1"/>
    </source>
</evidence>
<proteinExistence type="predicted"/>
<reference evidence="2 3" key="1">
    <citation type="submission" date="2018-09" db="EMBL/GenBank/DDBJ databases">
        <authorList>
            <person name="Wang Z."/>
        </authorList>
    </citation>
    <scope>NUCLEOTIDE SEQUENCE [LARGE SCALE GENOMIC DNA]</scope>
    <source>
        <strain evidence="2 3">ALS 81</strain>
    </source>
</reference>
<name>A0A420EGW7_9ALTE</name>
<evidence type="ECO:0000259" key="1">
    <source>
        <dbReference type="SMART" id="SM00421"/>
    </source>
</evidence>
<dbReference type="RefSeq" id="WP_120353959.1">
    <property type="nucleotide sequence ID" value="NZ_RAQO01000004.1"/>
</dbReference>
<dbReference type="OrthoDB" id="9146062at2"/>
<keyword evidence="3" id="KW-1185">Reference proteome</keyword>